<proteinExistence type="predicted"/>
<name>A0A382GDW1_9ZZZZ</name>
<accession>A0A382GDW1</accession>
<sequence>MFMVEPGGTAPPSRLVFELLQHYSTIYNTIQNKSQENDWI</sequence>
<dbReference type="EMBL" id="UINC01054775">
    <property type="protein sequence ID" value="SVB72884.1"/>
    <property type="molecule type" value="Genomic_DNA"/>
</dbReference>
<organism evidence="1">
    <name type="scientific">marine metagenome</name>
    <dbReference type="NCBI Taxonomy" id="408172"/>
    <lineage>
        <taxon>unclassified sequences</taxon>
        <taxon>metagenomes</taxon>
        <taxon>ecological metagenomes</taxon>
    </lineage>
</organism>
<protein>
    <submittedName>
        <fullName evidence="1">Uncharacterized protein</fullName>
    </submittedName>
</protein>
<gene>
    <name evidence="1" type="ORF">METZ01_LOCUS225738</name>
</gene>
<dbReference type="AlphaFoldDB" id="A0A382GDW1"/>
<feature type="non-terminal residue" evidence="1">
    <location>
        <position position="40"/>
    </location>
</feature>
<evidence type="ECO:0000313" key="1">
    <source>
        <dbReference type="EMBL" id="SVB72884.1"/>
    </source>
</evidence>
<reference evidence="1" key="1">
    <citation type="submission" date="2018-05" db="EMBL/GenBank/DDBJ databases">
        <authorList>
            <person name="Lanie J.A."/>
            <person name="Ng W.-L."/>
            <person name="Kazmierczak K.M."/>
            <person name="Andrzejewski T.M."/>
            <person name="Davidsen T.M."/>
            <person name="Wayne K.J."/>
            <person name="Tettelin H."/>
            <person name="Glass J.I."/>
            <person name="Rusch D."/>
            <person name="Podicherti R."/>
            <person name="Tsui H.-C.T."/>
            <person name="Winkler M.E."/>
        </authorList>
    </citation>
    <scope>NUCLEOTIDE SEQUENCE</scope>
</reference>